<reference evidence="2 3" key="1">
    <citation type="journal article" date="2021" name="BMC Genomics">
        <title>Telomere-to-telomere genome assembly of asparaginase-producing Trichoderma simmonsii.</title>
        <authorList>
            <person name="Chung D."/>
            <person name="Kwon Y.M."/>
            <person name="Yang Y."/>
        </authorList>
    </citation>
    <scope>NUCLEOTIDE SEQUENCE [LARGE SCALE GENOMIC DNA]</scope>
    <source>
        <strain evidence="2 3">GH-Sj1</strain>
    </source>
</reference>
<evidence type="ECO:0000313" key="2">
    <source>
        <dbReference type="EMBL" id="QYS95998.1"/>
    </source>
</evidence>
<proteinExistence type="predicted"/>
<keyword evidence="3" id="KW-1185">Reference proteome</keyword>
<dbReference type="AlphaFoldDB" id="A0A8G0L7C9"/>
<feature type="region of interest" description="Disordered" evidence="1">
    <location>
        <begin position="1"/>
        <end position="23"/>
    </location>
</feature>
<accession>A0A8G0L7C9</accession>
<gene>
    <name evidence="2" type="ORF">H0G86_003262</name>
</gene>
<organism evidence="2 3">
    <name type="scientific">Trichoderma simmonsii</name>
    <dbReference type="NCBI Taxonomy" id="1491479"/>
    <lineage>
        <taxon>Eukaryota</taxon>
        <taxon>Fungi</taxon>
        <taxon>Dikarya</taxon>
        <taxon>Ascomycota</taxon>
        <taxon>Pezizomycotina</taxon>
        <taxon>Sordariomycetes</taxon>
        <taxon>Hypocreomycetidae</taxon>
        <taxon>Hypocreales</taxon>
        <taxon>Hypocreaceae</taxon>
        <taxon>Trichoderma</taxon>
    </lineage>
</organism>
<evidence type="ECO:0000313" key="3">
    <source>
        <dbReference type="Proteomes" id="UP000826661"/>
    </source>
</evidence>
<protein>
    <submittedName>
        <fullName evidence="2">Uncharacterized protein</fullName>
    </submittedName>
</protein>
<name>A0A8G0L7C9_9HYPO</name>
<sequence length="109" mass="12697">MPSLHTQHDIICPNPPTHNKHPAASCRRRFTSWKKREQDGVYLTNGIHLFTYRSETGPLRRVALRKGSQYRNSSINSQRFLAMNQVQDTQGYLNLLYGGTWPFRYSKTT</sequence>
<evidence type="ECO:0000256" key="1">
    <source>
        <dbReference type="SAM" id="MobiDB-lite"/>
    </source>
</evidence>
<dbReference type="Proteomes" id="UP000826661">
    <property type="component" value="Chromosome II"/>
</dbReference>
<dbReference type="EMBL" id="CP075865">
    <property type="protein sequence ID" value="QYS95998.1"/>
    <property type="molecule type" value="Genomic_DNA"/>
</dbReference>